<evidence type="ECO:0000256" key="4">
    <source>
        <dbReference type="PIRSR" id="PIRSR036492-1"/>
    </source>
</evidence>
<feature type="active site" evidence="4">
    <location>
        <position position="251"/>
    </location>
</feature>
<evidence type="ECO:0000256" key="5">
    <source>
        <dbReference type="PROSITE-ProRule" id="PRU10007"/>
    </source>
</evidence>
<dbReference type="Proteomes" id="UP000321425">
    <property type="component" value="Unassembled WGS sequence"/>
</dbReference>
<dbReference type="InterPro" id="IPR015590">
    <property type="entry name" value="Aldehyde_DH_dom"/>
</dbReference>
<dbReference type="PROSITE" id="PS00687">
    <property type="entry name" value="ALDEHYDE_DEHYDR_GLU"/>
    <property type="match status" value="1"/>
</dbReference>
<dbReference type="InterPro" id="IPR016162">
    <property type="entry name" value="Ald_DH_N"/>
</dbReference>
<feature type="active site" evidence="4 5">
    <location>
        <position position="217"/>
    </location>
</feature>
<dbReference type="InterPro" id="IPR029510">
    <property type="entry name" value="Ald_DH_CS_GLU"/>
</dbReference>
<dbReference type="InterPro" id="IPR016161">
    <property type="entry name" value="Ald_DH/histidinol_DH"/>
</dbReference>
<keyword evidence="2 3" id="KW-0560">Oxidoreductase</keyword>
<evidence type="ECO:0000256" key="3">
    <source>
        <dbReference type="PIRNR" id="PIRNR036492"/>
    </source>
</evidence>
<proteinExistence type="inferred from homology"/>
<dbReference type="PROSITE" id="PS00070">
    <property type="entry name" value="ALDEHYDE_DEHYDR_CYS"/>
    <property type="match status" value="1"/>
</dbReference>
<dbReference type="GO" id="GO:0004029">
    <property type="term" value="F:aldehyde dehydrogenase (NAD+) activity"/>
    <property type="evidence" value="ECO:0007669"/>
    <property type="project" value="TreeGrafter"/>
</dbReference>
<dbReference type="PANTHER" id="PTHR43570">
    <property type="entry name" value="ALDEHYDE DEHYDROGENASE"/>
    <property type="match status" value="1"/>
</dbReference>
<dbReference type="GO" id="GO:0006081">
    <property type="term" value="P:aldehyde metabolic process"/>
    <property type="evidence" value="ECO:0007669"/>
    <property type="project" value="InterPro"/>
</dbReference>
<organism evidence="9 10">
    <name type="scientific">Alkalibacterium putridalgicola</name>
    <dbReference type="NCBI Taxonomy" id="426703"/>
    <lineage>
        <taxon>Bacteria</taxon>
        <taxon>Bacillati</taxon>
        <taxon>Bacillota</taxon>
        <taxon>Bacilli</taxon>
        <taxon>Lactobacillales</taxon>
        <taxon>Carnobacteriaceae</taxon>
        <taxon>Alkalibacterium</taxon>
    </lineage>
</organism>
<evidence type="ECO:0000313" key="8">
    <source>
        <dbReference type="EMBL" id="GEK90113.1"/>
    </source>
</evidence>
<evidence type="ECO:0000313" key="9">
    <source>
        <dbReference type="EMBL" id="SEM23388.1"/>
    </source>
</evidence>
<gene>
    <name evidence="8" type="ORF">APU01nite_21520</name>
    <name evidence="9" type="ORF">SAMN04488100_13716</name>
</gene>
<dbReference type="Proteomes" id="UP000198548">
    <property type="component" value="Unassembled WGS sequence"/>
</dbReference>
<dbReference type="SUPFAM" id="SSF53720">
    <property type="entry name" value="ALDH-like"/>
    <property type="match status" value="1"/>
</dbReference>
<dbReference type="AlphaFoldDB" id="A0A1H7WQT6"/>
<dbReference type="EMBL" id="FOBL01000037">
    <property type="protein sequence ID" value="SEM23388.1"/>
    <property type="molecule type" value="Genomic_DNA"/>
</dbReference>
<dbReference type="EMBL" id="BJUX01000034">
    <property type="protein sequence ID" value="GEK90113.1"/>
    <property type="molecule type" value="Genomic_DNA"/>
</dbReference>
<dbReference type="InterPro" id="IPR016163">
    <property type="entry name" value="Ald_DH_C"/>
</dbReference>
<dbReference type="STRING" id="426703.SAMN04488100_13716"/>
<dbReference type="PANTHER" id="PTHR43570:SF16">
    <property type="entry name" value="ALDEHYDE DEHYDROGENASE TYPE III, ISOFORM Q"/>
    <property type="match status" value="1"/>
</dbReference>
<protein>
    <recommendedName>
        <fullName evidence="3">Aldehyde dehydrogenase</fullName>
    </recommendedName>
</protein>
<dbReference type="FunFam" id="3.40.605.10:FF:000004">
    <property type="entry name" value="Aldehyde dehydrogenase"/>
    <property type="match status" value="1"/>
</dbReference>
<reference evidence="8 11" key="2">
    <citation type="submission" date="2019-07" db="EMBL/GenBank/DDBJ databases">
        <title>Whole genome shotgun sequence of Alkalibacterium putridalgicola NBRC 103243.</title>
        <authorList>
            <person name="Hosoyama A."/>
            <person name="Uohara A."/>
            <person name="Ohji S."/>
            <person name="Ichikawa N."/>
        </authorList>
    </citation>
    <scope>NUCLEOTIDE SEQUENCE [LARGE SCALE GENOMIC DNA]</scope>
    <source>
        <strain evidence="8 11">NBRC 103243</strain>
    </source>
</reference>
<dbReference type="Gene3D" id="3.40.309.10">
    <property type="entry name" value="Aldehyde Dehydrogenase, Chain A, domain 2"/>
    <property type="match status" value="1"/>
</dbReference>
<evidence type="ECO:0000259" key="7">
    <source>
        <dbReference type="Pfam" id="PF00171"/>
    </source>
</evidence>
<dbReference type="Pfam" id="PF00171">
    <property type="entry name" value="Aldedh"/>
    <property type="match status" value="1"/>
</dbReference>
<name>A0A1H7WQT6_9LACT</name>
<evidence type="ECO:0000256" key="2">
    <source>
        <dbReference type="ARBA" id="ARBA00023002"/>
    </source>
</evidence>
<dbReference type="InterPro" id="IPR016160">
    <property type="entry name" value="Ald_DH_CS_CYS"/>
</dbReference>
<evidence type="ECO:0000313" key="10">
    <source>
        <dbReference type="Proteomes" id="UP000198548"/>
    </source>
</evidence>
<comment type="similarity">
    <text evidence="1 3 6">Belongs to the aldehyde dehydrogenase family.</text>
</comment>
<evidence type="ECO:0000256" key="6">
    <source>
        <dbReference type="RuleBase" id="RU003345"/>
    </source>
</evidence>
<dbReference type="PIRSF" id="PIRSF036492">
    <property type="entry name" value="ALDH"/>
    <property type="match status" value="1"/>
</dbReference>
<dbReference type="InterPro" id="IPR012394">
    <property type="entry name" value="Aldehyde_DH_NAD(P)"/>
</dbReference>
<dbReference type="GO" id="GO:0005737">
    <property type="term" value="C:cytoplasm"/>
    <property type="evidence" value="ECO:0007669"/>
    <property type="project" value="TreeGrafter"/>
</dbReference>
<keyword evidence="11" id="KW-1185">Reference proteome</keyword>
<reference evidence="9 10" key="1">
    <citation type="submission" date="2016-10" db="EMBL/GenBank/DDBJ databases">
        <authorList>
            <person name="de Groot N.N."/>
        </authorList>
    </citation>
    <scope>NUCLEOTIDE SEQUENCE [LARGE SCALE GENOMIC DNA]</scope>
    <source>
        <strain evidence="9 10">DSM 19182</strain>
    </source>
</reference>
<sequence>MTDLKAEKEQWLTLQRVQKEQIDLDLKMAYLNRIDRLDRLKELIENHESEWFEALYSDLGKSEMESYTSEISTALNEIAYMKNHLKSWMKKETQLSRTAIGKSEHSILRKPYGSVLIISPWNYPLQLTLVPLIGAVTAGNRCFVKPSEKSQAVSHLLKKTLSRYFEPEEVFVVEGEADTAQALLEMNWDHIFFTGSAEVGRKVYEAAARTLTPVTLELGGKNPCIVDESLCTRETAKKIIWGKFLNAGQTCIAPDTVYVHASVKEKFTRLAVETIREFYSCEPEKSKDYGRMIDEAHFDKISQYLTQGDIVYGGSGRREALFIEPTVMDNIETDSPLAKEEIFGPVLPVVSYESFDDLLGMLKQQEAPLVTYLFTDKSSRIDEVEQSVKTGTLMVGQVIFHGADPRIPFGGVGNSGMGRYHGRSSYETFTYEKVLYHQKKDYANNMIFPPYKSGVLKTLRRVRKWFG</sequence>
<feature type="domain" description="Aldehyde dehydrogenase" evidence="7">
    <location>
        <begin position="29"/>
        <end position="433"/>
    </location>
</feature>
<accession>A0A1H7WQT6</accession>
<dbReference type="Gene3D" id="3.40.605.10">
    <property type="entry name" value="Aldehyde Dehydrogenase, Chain A, domain 1"/>
    <property type="match status" value="1"/>
</dbReference>
<dbReference type="RefSeq" id="WP_177165550.1">
    <property type="nucleotide sequence ID" value="NZ_BJUX01000034.1"/>
</dbReference>
<evidence type="ECO:0000256" key="1">
    <source>
        <dbReference type="ARBA" id="ARBA00009986"/>
    </source>
</evidence>
<evidence type="ECO:0000313" key="11">
    <source>
        <dbReference type="Proteomes" id="UP000321425"/>
    </source>
</evidence>